<name>C7N2P7_SLAHD</name>
<dbReference type="KEGG" id="shi:Shel_25480"/>
<reference evidence="1 2" key="1">
    <citation type="journal article" date="2009" name="Stand. Genomic Sci.">
        <title>Complete genome sequence of Slackia heliotrinireducens type strain (RHS 1).</title>
        <authorList>
            <person name="Pukall R."/>
            <person name="Lapidus A."/>
            <person name="Nolan M."/>
            <person name="Copeland A."/>
            <person name="Glavina Del Rio T."/>
            <person name="Lucas S."/>
            <person name="Chen F."/>
            <person name="Tice H."/>
            <person name="Cheng J.F."/>
            <person name="Chertkov O."/>
            <person name="Bruce D."/>
            <person name="Goodwin L."/>
            <person name="Kuske C."/>
            <person name="Brettin T."/>
            <person name="Detter J.C."/>
            <person name="Han C."/>
            <person name="Pitluck S."/>
            <person name="Pati A."/>
            <person name="Mavrommatis K."/>
            <person name="Ivanova N."/>
            <person name="Ovchinnikova G."/>
            <person name="Chen A."/>
            <person name="Palaniappan K."/>
            <person name="Schneider S."/>
            <person name="Rohde M."/>
            <person name="Chain P."/>
            <person name="D'haeseleer P."/>
            <person name="Goker M."/>
            <person name="Bristow J."/>
            <person name="Eisen J.A."/>
            <person name="Markowitz V."/>
            <person name="Kyrpides N.C."/>
            <person name="Klenk H.P."/>
            <person name="Hugenholtz P."/>
        </authorList>
    </citation>
    <scope>NUCLEOTIDE SEQUENCE [LARGE SCALE GENOMIC DNA]</scope>
    <source>
        <strain evidence="2">ATCC 29202 / DSM 20476 / NCTC 11029 / RHS 1</strain>
    </source>
</reference>
<evidence type="ECO:0000313" key="1">
    <source>
        <dbReference type="EMBL" id="ACV23555.1"/>
    </source>
</evidence>
<dbReference type="HOGENOM" id="CLU_2773692_0_0_11"/>
<dbReference type="EMBL" id="CP001684">
    <property type="protein sequence ID" value="ACV23555.1"/>
    <property type="molecule type" value="Genomic_DNA"/>
</dbReference>
<gene>
    <name evidence="1" type="ordered locus">Shel_25480</name>
</gene>
<proteinExistence type="predicted"/>
<evidence type="ECO:0000313" key="2">
    <source>
        <dbReference type="Proteomes" id="UP000002026"/>
    </source>
</evidence>
<keyword evidence="2" id="KW-1185">Reference proteome</keyword>
<dbReference type="AlphaFoldDB" id="C7N2P7"/>
<organism evidence="1 2">
    <name type="scientific">Slackia heliotrinireducens (strain ATCC 29202 / DSM 20476 / NCTC 11029 / RHS 1)</name>
    <name type="common">Peptococcus heliotrinreducens</name>
    <dbReference type="NCBI Taxonomy" id="471855"/>
    <lineage>
        <taxon>Bacteria</taxon>
        <taxon>Bacillati</taxon>
        <taxon>Actinomycetota</taxon>
        <taxon>Coriobacteriia</taxon>
        <taxon>Eggerthellales</taxon>
        <taxon>Eggerthellaceae</taxon>
        <taxon>Slackia</taxon>
    </lineage>
</organism>
<protein>
    <submittedName>
        <fullName evidence="1">Uncharacterized protein</fullName>
    </submittedName>
</protein>
<accession>C7N2P7</accession>
<sequence length="69" mass="7762">MAFVRRHELTIRRILGQGTSDELMGHPNELEVEAVRCRPIGLFHTFMHGAFTQDGCGDIKATVERRPVG</sequence>
<dbReference type="Proteomes" id="UP000002026">
    <property type="component" value="Chromosome"/>
</dbReference>